<accession>A0A3D8R4G9</accession>
<dbReference type="GO" id="GO:0005829">
    <property type="term" value="C:cytosol"/>
    <property type="evidence" value="ECO:0007669"/>
    <property type="project" value="TreeGrafter"/>
</dbReference>
<dbReference type="GO" id="GO:0046475">
    <property type="term" value="P:glycerophospholipid catabolic process"/>
    <property type="evidence" value="ECO:0007669"/>
    <property type="project" value="TreeGrafter"/>
</dbReference>
<keyword evidence="6 10" id="KW-0442">Lipid degradation</keyword>
<evidence type="ECO:0000256" key="3">
    <source>
        <dbReference type="ARBA" id="ARBA00013274"/>
    </source>
</evidence>
<gene>
    <name evidence="13" type="ORF">DSM5745_08637</name>
</gene>
<evidence type="ECO:0000313" key="13">
    <source>
        <dbReference type="EMBL" id="RDW68877.1"/>
    </source>
</evidence>
<dbReference type="GO" id="GO:0005783">
    <property type="term" value="C:endoplasmic reticulum"/>
    <property type="evidence" value="ECO:0007669"/>
    <property type="project" value="TreeGrafter"/>
</dbReference>
<dbReference type="RefSeq" id="XP_026600666.1">
    <property type="nucleotide sequence ID" value="XM_026750653.1"/>
</dbReference>
<dbReference type="SUPFAM" id="SSF52151">
    <property type="entry name" value="FabD/lysophospholipase-like"/>
    <property type="match status" value="1"/>
</dbReference>
<keyword evidence="8" id="KW-0325">Glycoprotein</keyword>
<keyword evidence="4" id="KW-0732">Signal</keyword>
<dbReference type="OrthoDB" id="4084751at2759"/>
<evidence type="ECO:0000256" key="1">
    <source>
        <dbReference type="ARBA" id="ARBA00002169"/>
    </source>
</evidence>
<dbReference type="GeneID" id="38119007"/>
<evidence type="ECO:0000313" key="14">
    <source>
        <dbReference type="Proteomes" id="UP000256690"/>
    </source>
</evidence>
<dbReference type="GO" id="GO:0004622">
    <property type="term" value="F:phosphatidylcholine lysophospholipase activity"/>
    <property type="evidence" value="ECO:0007669"/>
    <property type="project" value="UniProtKB-EC"/>
</dbReference>
<sequence length="648" mass="69788">MKLPLVAAAAAGMANAASLLPGSADITARALPDAPDGYTPKEVACPTTKPTIRDADTLSTHETEWLKVRRRATLAPMKELLDRLDLGDFDASAYIDRHSSNIDNTPNIAVALSGGGYRAMTNGAGALKAFDARTENATATGHLGGLLQSSTYVSGLSGGSWLVGSMFANNFTTISNLQASDRVWDLSKSLLEGPNQHHIQLLSTYDYWKTIIKQVHSKSDAGYKTSFTDYWSRSLSFQLINSTTDDGGASFTWSSIADMDDFKAGQYPMPMVVMDGRNPGEKIIETNATVYEVTPWEFGSWDPTVYAFAPLAYLGTEYANGSVHGDKCVRGYDNAGFIMGSSSTLFNEFLLQIDSKDIPHVLEDVIGTILKGLSVNHEDIAVYSPNPFHGHRESGADEDYARTNALSIVDGGEDNENIPLHPLIQPPRAVDVIFAIDSSADTASSWPNGTSLVATYQRSLEASQMANGTSFPPIPDQTTFVNLGLNNRPTFFGCDPKNLTSSASASIPPLVVYLPNAPYTHASNTSTFKLTYSDEERDAMITNGYNVVTRANGTLDSSSSSTWTSCVACAILQRSTHRTNTSLPAICTTCFEEYCWDGSVNSTVVDGYEPTAYITEESAGSLGRSWPGLYRVMAGMGVGVMVAMGIAW</sequence>
<feature type="domain" description="PLA2c" evidence="12">
    <location>
        <begin position="44"/>
        <end position="601"/>
    </location>
</feature>
<dbReference type="FunFam" id="3.40.1090.10:FF:000010">
    <property type="entry name" value="Lysophospholipase"/>
    <property type="match status" value="1"/>
</dbReference>
<dbReference type="SMART" id="SM00022">
    <property type="entry name" value="PLAc"/>
    <property type="match status" value="1"/>
</dbReference>
<protein>
    <recommendedName>
        <fullName evidence="3 11">Lysophospholipase</fullName>
        <ecNumber evidence="3 11">3.1.1.5</ecNumber>
    </recommendedName>
</protein>
<proteinExistence type="inferred from homology"/>
<keyword evidence="7 10" id="KW-0443">Lipid metabolism</keyword>
<dbReference type="PANTHER" id="PTHR10728:SF33">
    <property type="entry name" value="LYSOPHOSPHOLIPASE 1-RELATED"/>
    <property type="match status" value="1"/>
</dbReference>
<evidence type="ECO:0000256" key="5">
    <source>
        <dbReference type="ARBA" id="ARBA00022801"/>
    </source>
</evidence>
<evidence type="ECO:0000259" key="12">
    <source>
        <dbReference type="PROSITE" id="PS51210"/>
    </source>
</evidence>
<reference evidence="13 14" key="1">
    <citation type="journal article" date="2018" name="IMA Fungus">
        <title>IMA Genome-F 9: Draft genome sequence of Annulohypoxylon stygium, Aspergillus mulundensis, Berkeleyomyces basicola (syn. Thielaviopsis basicola), Ceratocystis smalleyi, two Cercospora beticola strains, Coleophoma cylindrospora, Fusarium fracticaudum, Phialophora cf. hyalina, and Morchella septimelata.</title>
        <authorList>
            <person name="Wingfield B.D."/>
            <person name="Bills G.F."/>
            <person name="Dong Y."/>
            <person name="Huang W."/>
            <person name="Nel W.J."/>
            <person name="Swalarsk-Parry B.S."/>
            <person name="Vaghefi N."/>
            <person name="Wilken P.M."/>
            <person name="An Z."/>
            <person name="de Beer Z.W."/>
            <person name="De Vos L."/>
            <person name="Chen L."/>
            <person name="Duong T.A."/>
            <person name="Gao Y."/>
            <person name="Hammerbacher A."/>
            <person name="Kikkert J.R."/>
            <person name="Li Y."/>
            <person name="Li H."/>
            <person name="Li K."/>
            <person name="Li Q."/>
            <person name="Liu X."/>
            <person name="Ma X."/>
            <person name="Naidoo K."/>
            <person name="Pethybridge S.J."/>
            <person name="Sun J."/>
            <person name="Steenkamp E.T."/>
            <person name="van der Nest M.A."/>
            <person name="van Wyk S."/>
            <person name="Wingfield M.J."/>
            <person name="Xiong C."/>
            <person name="Yue Q."/>
            <person name="Zhang X."/>
        </authorList>
    </citation>
    <scope>NUCLEOTIDE SEQUENCE [LARGE SCALE GENOMIC DNA]</scope>
    <source>
        <strain evidence="13 14">DSM 5745</strain>
    </source>
</reference>
<dbReference type="STRING" id="1810919.A0A3D8R4G9"/>
<dbReference type="Pfam" id="PF01735">
    <property type="entry name" value="PLA2_B"/>
    <property type="match status" value="1"/>
</dbReference>
<dbReference type="InterPro" id="IPR002642">
    <property type="entry name" value="LysoPLipase_cat_dom"/>
</dbReference>
<dbReference type="EC" id="3.1.1.5" evidence="3 11"/>
<organism evidence="13 14">
    <name type="scientific">Aspergillus mulundensis</name>
    <dbReference type="NCBI Taxonomy" id="1810919"/>
    <lineage>
        <taxon>Eukaryota</taxon>
        <taxon>Fungi</taxon>
        <taxon>Dikarya</taxon>
        <taxon>Ascomycota</taxon>
        <taxon>Pezizomycotina</taxon>
        <taxon>Eurotiomycetes</taxon>
        <taxon>Eurotiomycetidae</taxon>
        <taxon>Eurotiales</taxon>
        <taxon>Aspergillaceae</taxon>
        <taxon>Aspergillus</taxon>
        <taxon>Aspergillus subgen. Nidulantes</taxon>
    </lineage>
</organism>
<comment type="catalytic activity">
    <reaction evidence="9 11">
        <text>a 1-acyl-sn-glycero-3-phosphocholine + H2O = sn-glycerol 3-phosphocholine + a fatty acid + H(+)</text>
        <dbReference type="Rhea" id="RHEA:15177"/>
        <dbReference type="ChEBI" id="CHEBI:15377"/>
        <dbReference type="ChEBI" id="CHEBI:15378"/>
        <dbReference type="ChEBI" id="CHEBI:16870"/>
        <dbReference type="ChEBI" id="CHEBI:28868"/>
        <dbReference type="ChEBI" id="CHEBI:58168"/>
        <dbReference type="EC" id="3.1.1.5"/>
    </reaction>
</comment>
<evidence type="ECO:0000256" key="2">
    <source>
        <dbReference type="ARBA" id="ARBA00008780"/>
    </source>
</evidence>
<dbReference type="PANTHER" id="PTHR10728">
    <property type="entry name" value="CYTOSOLIC PHOSPHOLIPASE A2"/>
    <property type="match status" value="1"/>
</dbReference>
<evidence type="ECO:0000256" key="11">
    <source>
        <dbReference type="RuleBase" id="RU362103"/>
    </source>
</evidence>
<evidence type="ECO:0000256" key="8">
    <source>
        <dbReference type="ARBA" id="ARBA00023180"/>
    </source>
</evidence>
<dbReference type="AlphaFoldDB" id="A0A3D8R4G9"/>
<keyword evidence="5 10" id="KW-0378">Hydrolase</keyword>
<dbReference type="Proteomes" id="UP000256690">
    <property type="component" value="Unassembled WGS sequence"/>
</dbReference>
<dbReference type="Gene3D" id="3.40.1090.10">
    <property type="entry name" value="Cytosolic phospholipase A2 catalytic domain"/>
    <property type="match status" value="1"/>
</dbReference>
<comment type="caution">
    <text evidence="13">The sequence shown here is derived from an EMBL/GenBank/DDBJ whole genome shotgun (WGS) entry which is preliminary data.</text>
</comment>
<comment type="similarity">
    <text evidence="2 11">Belongs to the lysophospholipase family.</text>
</comment>
<evidence type="ECO:0000256" key="10">
    <source>
        <dbReference type="PROSITE-ProRule" id="PRU00555"/>
    </source>
</evidence>
<dbReference type="InterPro" id="IPR016035">
    <property type="entry name" value="Acyl_Trfase/lysoPLipase"/>
</dbReference>
<evidence type="ECO:0000256" key="9">
    <source>
        <dbReference type="ARBA" id="ARBA00049531"/>
    </source>
</evidence>
<evidence type="ECO:0000256" key="7">
    <source>
        <dbReference type="ARBA" id="ARBA00023098"/>
    </source>
</evidence>
<keyword evidence="14" id="KW-1185">Reference proteome</keyword>
<evidence type="ECO:0000256" key="4">
    <source>
        <dbReference type="ARBA" id="ARBA00022729"/>
    </source>
</evidence>
<dbReference type="GO" id="GO:0004623">
    <property type="term" value="F:phospholipase A2 activity"/>
    <property type="evidence" value="ECO:0007669"/>
    <property type="project" value="TreeGrafter"/>
</dbReference>
<comment type="function">
    <text evidence="1">Catalyzes the release of fatty acids from lysophospholipids.</text>
</comment>
<dbReference type="PROSITE" id="PS51210">
    <property type="entry name" value="PLA2C"/>
    <property type="match status" value="1"/>
</dbReference>
<evidence type="ECO:0000256" key="6">
    <source>
        <dbReference type="ARBA" id="ARBA00022963"/>
    </source>
</evidence>
<name>A0A3D8R4G9_9EURO</name>
<dbReference type="EMBL" id="PVWQ01000011">
    <property type="protein sequence ID" value="RDW68877.1"/>
    <property type="molecule type" value="Genomic_DNA"/>
</dbReference>